<dbReference type="KEGG" id="pqu:IG609_002370"/>
<dbReference type="AlphaFoldDB" id="A0A9Q2ES76"/>
<reference evidence="1 2" key="1">
    <citation type="journal article" date="2021" name="Int. J. Syst. Evol. Microbiol.">
        <title>&lt;i&gt;Pectobacterium quasiaquaticum&lt;/i&gt; sp. nov., isolated from waterways.</title>
        <authorList>
            <person name="Ben Moussa H."/>
            <person name="Pedron J."/>
            <person name="Bertrand C."/>
            <person name="Hecquet A."/>
            <person name="Barny M.A."/>
        </authorList>
    </citation>
    <scope>NUCLEOTIDE SEQUENCE [LARGE SCALE GENOMIC DNA]</scope>
    <source>
        <strain evidence="1 2">A477-S1-J17</strain>
    </source>
</reference>
<dbReference type="Proteomes" id="UP000806577">
    <property type="component" value="Chromosome"/>
</dbReference>
<evidence type="ECO:0000313" key="2">
    <source>
        <dbReference type="Proteomes" id="UP000806577"/>
    </source>
</evidence>
<gene>
    <name evidence="1" type="ORF">IG609_002370</name>
</gene>
<keyword evidence="2" id="KW-1185">Reference proteome</keyword>
<dbReference type="EMBL" id="CP065177">
    <property type="protein sequence ID" value="URG49455.1"/>
    <property type="molecule type" value="Genomic_DNA"/>
</dbReference>
<protein>
    <submittedName>
        <fullName evidence="1">Uncharacterized protein</fullName>
    </submittedName>
</protein>
<evidence type="ECO:0000313" key="1">
    <source>
        <dbReference type="EMBL" id="URG49455.1"/>
    </source>
</evidence>
<organism evidence="1 2">
    <name type="scientific">Pectobacterium quasiaquaticum</name>
    <dbReference type="NCBI Taxonomy" id="2774015"/>
    <lineage>
        <taxon>Bacteria</taxon>
        <taxon>Pseudomonadati</taxon>
        <taxon>Pseudomonadota</taxon>
        <taxon>Gammaproteobacteria</taxon>
        <taxon>Enterobacterales</taxon>
        <taxon>Pectobacteriaceae</taxon>
        <taxon>Pectobacterium</taxon>
    </lineage>
</organism>
<accession>A0A9Q2ES76</accession>
<name>A0A9Q2ES76_9GAMM</name>
<dbReference type="RefSeq" id="WP_193397858.1">
    <property type="nucleotide sequence ID" value="NZ_CP065177.1"/>
</dbReference>
<sequence>MNNQIQFYAKNELQPTSDEFKKVVASLTEAASHLHNQRKEEAIAVVTAMTDDVTYLHTQTIQGELLYKEEQKKVTERVASIILQTGKLNEEMVQINTQISAL</sequence>
<proteinExistence type="predicted"/>